<proteinExistence type="predicted"/>
<name>A0ACC6TDI7_9MICC</name>
<organism evidence="1 2">
    <name type="scientific">Arthrobacter nitrophenolicus</name>
    <dbReference type="NCBI Taxonomy" id="683150"/>
    <lineage>
        <taxon>Bacteria</taxon>
        <taxon>Bacillati</taxon>
        <taxon>Actinomycetota</taxon>
        <taxon>Actinomycetes</taxon>
        <taxon>Micrococcales</taxon>
        <taxon>Micrococcaceae</taxon>
        <taxon>Arthrobacter</taxon>
    </lineage>
</organism>
<dbReference type="EC" id="3.4.21.89" evidence="1"/>
<protein>
    <submittedName>
        <fullName evidence="1">Signal peptidase I</fullName>
        <ecNumber evidence="1">3.4.21.89</ecNumber>
    </submittedName>
</protein>
<keyword evidence="1" id="KW-0378">Hydrolase</keyword>
<comment type="caution">
    <text evidence="1">The sequence shown here is derived from an EMBL/GenBank/DDBJ whole genome shotgun (WGS) entry which is preliminary data.</text>
</comment>
<evidence type="ECO:0000313" key="2">
    <source>
        <dbReference type="Proteomes" id="UP001549207"/>
    </source>
</evidence>
<dbReference type="Proteomes" id="UP001549207">
    <property type="component" value="Unassembled WGS sequence"/>
</dbReference>
<accession>A0ACC6TDI7</accession>
<reference evidence="1" key="1">
    <citation type="submission" date="2024-06" db="EMBL/GenBank/DDBJ databases">
        <title>Genomic Encyclopedia of Type Strains, Phase IV (KMG-IV): sequencing the most valuable type-strain genomes for metagenomic binning, comparative biology and taxonomic classification.</title>
        <authorList>
            <person name="Goeker M."/>
        </authorList>
    </citation>
    <scope>NUCLEOTIDE SEQUENCE</scope>
    <source>
        <strain evidence="1">SJCon</strain>
    </source>
</reference>
<sequence length="160" mass="17088">MNPDLLAAAAALPAAVVAGFAVRRWLLFVTVVDSVSMAPALNPGQRVLTRRLRNPARIRRGDIVVVSSPELGRTVVKRVLGLPGERVVIEPAGSIRLNGSPVPEPYVAYPGGPGGTFQVPPGHVLLLGDNRACSTDSRHWNQPYVPLAAVRGTVMHRRVP</sequence>
<keyword evidence="2" id="KW-1185">Reference proteome</keyword>
<dbReference type="EMBL" id="JBEPNJ010000004">
    <property type="protein sequence ID" value="MET3771834.1"/>
    <property type="molecule type" value="Genomic_DNA"/>
</dbReference>
<evidence type="ECO:0000313" key="1">
    <source>
        <dbReference type="EMBL" id="MET3771834.1"/>
    </source>
</evidence>
<gene>
    <name evidence="1" type="ORF">ABIC98_001471</name>
</gene>